<dbReference type="PANTHER" id="PTHR37457">
    <property type="entry name" value="TRNA SELENOCYSTEINE 1-ASSOCIATED PROTEIN 1-RELATED"/>
    <property type="match status" value="1"/>
</dbReference>
<dbReference type="CDD" id="cd12345">
    <property type="entry name" value="RRM2_SECp43_like"/>
    <property type="match status" value="1"/>
</dbReference>
<dbReference type="Pfam" id="PF00076">
    <property type="entry name" value="RRM_1"/>
    <property type="match status" value="2"/>
</dbReference>
<dbReference type="InterPro" id="IPR000504">
    <property type="entry name" value="RRM_dom"/>
</dbReference>
<evidence type="ECO:0000313" key="4">
    <source>
        <dbReference type="Proteomes" id="UP000708208"/>
    </source>
</evidence>
<dbReference type="Proteomes" id="UP000708208">
    <property type="component" value="Unassembled WGS sequence"/>
</dbReference>
<dbReference type="InterPro" id="IPR041085">
    <property type="entry name" value="TSAP1_C"/>
</dbReference>
<feature type="domain" description="RRM" evidence="2">
    <location>
        <begin position="99"/>
        <end position="178"/>
    </location>
</feature>
<reference evidence="3" key="1">
    <citation type="submission" date="2021-06" db="EMBL/GenBank/DDBJ databases">
        <authorList>
            <person name="Hodson N. C."/>
            <person name="Mongue J. A."/>
            <person name="Jaron S. K."/>
        </authorList>
    </citation>
    <scope>NUCLEOTIDE SEQUENCE</scope>
</reference>
<sequence length="337" mass="37821">MASQIGVLWMGSLERYMDENFIRNSFSQMGEVISGVKMMKNKFTGEPAGYCFVQFPDDFSALTAMHKLNNKIIPNSHPPTKFRLNHTSLGGKQAMEKDYSLWIGDLSPDVDDYTLYKGFASRYPSVRLAKVILDTNGFSKGYGFVRFADEDEQKDALIQMNGFKGIGSKALRVSIAINRAGGQKANNPLQGQAMAAVQAMWSGQGGVNQPPGPQSQEYSQYYEQYWQNYAAWQHGNYYDPSSIYPYAQQVPPQQPQLAPANGHYPGMTLQVAHAVPVHGLPHQQPEDEYELVEHCLPIDVDRLNKDYLTRSNDFLEAIDDSRWLPPGTLEIPILPIT</sequence>
<evidence type="ECO:0000313" key="3">
    <source>
        <dbReference type="EMBL" id="CAG7786789.1"/>
    </source>
</evidence>
<comment type="caution">
    <text evidence="3">The sequence shown here is derived from an EMBL/GenBank/DDBJ whole genome shotgun (WGS) entry which is preliminary data.</text>
</comment>
<evidence type="ECO:0000256" key="1">
    <source>
        <dbReference type="PROSITE-ProRule" id="PRU00176"/>
    </source>
</evidence>
<dbReference type="AlphaFoldDB" id="A0A8J2KKF3"/>
<dbReference type="SMART" id="SM00360">
    <property type="entry name" value="RRM"/>
    <property type="match status" value="2"/>
</dbReference>
<organism evidence="3 4">
    <name type="scientific">Allacma fusca</name>
    <dbReference type="NCBI Taxonomy" id="39272"/>
    <lineage>
        <taxon>Eukaryota</taxon>
        <taxon>Metazoa</taxon>
        <taxon>Ecdysozoa</taxon>
        <taxon>Arthropoda</taxon>
        <taxon>Hexapoda</taxon>
        <taxon>Collembola</taxon>
        <taxon>Symphypleona</taxon>
        <taxon>Sminthuridae</taxon>
        <taxon>Allacma</taxon>
    </lineage>
</organism>
<protein>
    <recommendedName>
        <fullName evidence="2">RRM domain-containing protein</fullName>
    </recommendedName>
</protein>
<dbReference type="OrthoDB" id="446113at2759"/>
<dbReference type="InterPro" id="IPR040434">
    <property type="entry name" value="TSAP1"/>
</dbReference>
<evidence type="ECO:0000259" key="2">
    <source>
        <dbReference type="PROSITE" id="PS50102"/>
    </source>
</evidence>
<dbReference type="Pfam" id="PF17654">
    <property type="entry name" value="Trnau1ap"/>
    <property type="match status" value="1"/>
</dbReference>
<feature type="domain" description="RRM" evidence="2">
    <location>
        <begin position="6"/>
        <end position="89"/>
    </location>
</feature>
<gene>
    <name evidence="3" type="ORF">AFUS01_LOCUS25341</name>
</gene>
<accession>A0A8J2KKF3</accession>
<proteinExistence type="predicted"/>
<keyword evidence="4" id="KW-1185">Reference proteome</keyword>
<dbReference type="PROSITE" id="PS50102">
    <property type="entry name" value="RRM"/>
    <property type="match status" value="2"/>
</dbReference>
<dbReference type="PANTHER" id="PTHR37457:SF3">
    <property type="entry name" value="TRNA SELENOCYSTEINE-ASSOCIATED PROTEIN 1"/>
    <property type="match status" value="1"/>
</dbReference>
<keyword evidence="1" id="KW-0694">RNA-binding</keyword>
<dbReference type="EMBL" id="CAJVCH010326138">
    <property type="protein sequence ID" value="CAG7786789.1"/>
    <property type="molecule type" value="Genomic_DNA"/>
</dbReference>
<name>A0A8J2KKF3_9HEXA</name>
<dbReference type="GO" id="GO:0003723">
    <property type="term" value="F:RNA binding"/>
    <property type="evidence" value="ECO:0007669"/>
    <property type="project" value="UniProtKB-UniRule"/>
</dbReference>
<dbReference type="FunFam" id="3.30.70.330:FF:000159">
    <property type="entry name" value="tRNA selenocysteine 1-associated protein 1"/>
    <property type="match status" value="1"/>
</dbReference>